<dbReference type="EMBL" id="BDIP01005904">
    <property type="protein sequence ID" value="GCA64033.1"/>
    <property type="molecule type" value="Genomic_DNA"/>
</dbReference>
<dbReference type="AlphaFoldDB" id="A0A391P0U6"/>
<dbReference type="Proteomes" id="UP000265618">
    <property type="component" value="Unassembled WGS sequence"/>
</dbReference>
<organism evidence="1 2">
    <name type="scientific">Kipferlia bialata</name>
    <dbReference type="NCBI Taxonomy" id="797122"/>
    <lineage>
        <taxon>Eukaryota</taxon>
        <taxon>Metamonada</taxon>
        <taxon>Carpediemonas-like organisms</taxon>
        <taxon>Kipferlia</taxon>
    </lineage>
</organism>
<reference evidence="1 2" key="1">
    <citation type="journal article" date="2018" name="PLoS ONE">
        <title>The draft genome of Kipferlia bialata reveals reductive genome evolution in fornicate parasites.</title>
        <authorList>
            <person name="Tanifuji G."/>
            <person name="Takabayashi S."/>
            <person name="Kume K."/>
            <person name="Takagi M."/>
            <person name="Nakayama T."/>
            <person name="Kamikawa R."/>
            <person name="Inagaki Y."/>
            <person name="Hashimoto T."/>
        </authorList>
    </citation>
    <scope>NUCLEOTIDE SEQUENCE [LARGE SCALE GENOMIC DNA]</scope>
    <source>
        <strain evidence="1">NY0173</strain>
    </source>
</reference>
<evidence type="ECO:0000313" key="2">
    <source>
        <dbReference type="Proteomes" id="UP000265618"/>
    </source>
</evidence>
<sequence length="24" mass="2442">VDVYVANNGSFAAIGSEDDAPDSK</sequence>
<proteinExistence type="predicted"/>
<protein>
    <submittedName>
        <fullName evidence="1">Uncharacterized protein</fullName>
    </submittedName>
</protein>
<keyword evidence="2" id="KW-1185">Reference proteome</keyword>
<gene>
    <name evidence="1" type="ORF">KIPB_012920</name>
</gene>
<accession>A0A391P0U6</accession>
<evidence type="ECO:0000313" key="1">
    <source>
        <dbReference type="EMBL" id="GCA64033.1"/>
    </source>
</evidence>
<feature type="non-terminal residue" evidence="1">
    <location>
        <position position="1"/>
    </location>
</feature>
<name>A0A391P0U6_9EUKA</name>
<comment type="caution">
    <text evidence="1">The sequence shown here is derived from an EMBL/GenBank/DDBJ whole genome shotgun (WGS) entry which is preliminary data.</text>
</comment>